<reference evidence="6 7" key="1">
    <citation type="journal article" date="2019" name="Nat. Ecol. Evol.">
        <title>Megaphylogeny resolves global patterns of mushroom evolution.</title>
        <authorList>
            <person name="Varga T."/>
            <person name="Krizsan K."/>
            <person name="Foldi C."/>
            <person name="Dima B."/>
            <person name="Sanchez-Garcia M."/>
            <person name="Sanchez-Ramirez S."/>
            <person name="Szollosi G.J."/>
            <person name="Szarkandi J.G."/>
            <person name="Papp V."/>
            <person name="Albert L."/>
            <person name="Andreopoulos W."/>
            <person name="Angelini C."/>
            <person name="Antonin V."/>
            <person name="Barry K.W."/>
            <person name="Bougher N.L."/>
            <person name="Buchanan P."/>
            <person name="Buyck B."/>
            <person name="Bense V."/>
            <person name="Catcheside P."/>
            <person name="Chovatia M."/>
            <person name="Cooper J."/>
            <person name="Damon W."/>
            <person name="Desjardin D."/>
            <person name="Finy P."/>
            <person name="Geml J."/>
            <person name="Haridas S."/>
            <person name="Hughes K."/>
            <person name="Justo A."/>
            <person name="Karasinski D."/>
            <person name="Kautmanova I."/>
            <person name="Kiss B."/>
            <person name="Kocsube S."/>
            <person name="Kotiranta H."/>
            <person name="LaButti K.M."/>
            <person name="Lechner B.E."/>
            <person name="Liimatainen K."/>
            <person name="Lipzen A."/>
            <person name="Lukacs Z."/>
            <person name="Mihaltcheva S."/>
            <person name="Morgado L.N."/>
            <person name="Niskanen T."/>
            <person name="Noordeloos M.E."/>
            <person name="Ohm R.A."/>
            <person name="Ortiz-Santana B."/>
            <person name="Ovrebo C."/>
            <person name="Racz N."/>
            <person name="Riley R."/>
            <person name="Savchenko A."/>
            <person name="Shiryaev A."/>
            <person name="Soop K."/>
            <person name="Spirin V."/>
            <person name="Szebenyi C."/>
            <person name="Tomsovsky M."/>
            <person name="Tulloss R.E."/>
            <person name="Uehling J."/>
            <person name="Grigoriev I.V."/>
            <person name="Vagvolgyi C."/>
            <person name="Papp T."/>
            <person name="Martin F.M."/>
            <person name="Miettinen O."/>
            <person name="Hibbett D.S."/>
            <person name="Nagy L.G."/>
        </authorList>
    </citation>
    <scope>NUCLEOTIDE SEQUENCE [LARGE SCALE GENOMIC DNA]</scope>
    <source>
        <strain evidence="6 7">FP101781</strain>
    </source>
</reference>
<keyword evidence="2 4" id="KW-0863">Zinc-finger</keyword>
<evidence type="ECO:0000256" key="1">
    <source>
        <dbReference type="ARBA" id="ARBA00022723"/>
    </source>
</evidence>
<evidence type="ECO:0000256" key="3">
    <source>
        <dbReference type="ARBA" id="ARBA00022833"/>
    </source>
</evidence>
<sequence>MLKGMAKAYGIQTKLPKKRMEELLEAAELGSVPHIFRLEDVFPGGMGFVKRAVFIVLRNLERGGKLPIIHVAWNIRRIDDESQLAITRDVLGYMEKGGQHDVSLLVEIFHRNMGGFTSALKRCADFSSAVTPGYSTVNPLYHLVGSNYAHRLLNVGMSVFEAEEERTSLTALVDHIVRSWLLGVGDKSPSQYPTLSLSDFNLISMGTRALWKTYNEDAARDILLQKLHAMEPKALKRFAETFTYYCTLWMTAHKPSYDADPETTDCRPLLAIITIAHKLAAYVGPFRRALALSRFPGWSIDLAWQVRKAPSISKHGGSMAADVACVIFPAWTGRAWEASQVIPQLLDSGLLDIIADDALDTREKDLRRWSGQDPLLSLWRASHHPAIRRSLIVAEARLPMEQISQVEEIAPRFATFKNALLFYSYYVPADDEPRTLTCACVEHDNIGMTPITRMFECSQCRAAAYCSKECQTRDWKMHHRKECLSTRVHRIDCQLRAVWLSYKTRMRYLDALQPILQQILARINTLPTDGSRDVPMEIRPCSTAEDFLSMTGETLAHCPSFVNERFSAIIKQYEWNRDAQMVGCAWKIGDVWVTALGVFNLRESWKTKDGTRERFQVLNGHVNVRVFPATDIDYELMATGL</sequence>
<dbReference type="Gene3D" id="6.10.140.2220">
    <property type="match status" value="1"/>
</dbReference>
<evidence type="ECO:0000313" key="6">
    <source>
        <dbReference type="EMBL" id="TEB37890.1"/>
    </source>
</evidence>
<evidence type="ECO:0000313" key="7">
    <source>
        <dbReference type="Proteomes" id="UP000298030"/>
    </source>
</evidence>
<accession>A0A4Y7TUM5</accession>
<keyword evidence="7" id="KW-1185">Reference proteome</keyword>
<dbReference type="InterPro" id="IPR002893">
    <property type="entry name" value="Znf_MYND"/>
</dbReference>
<dbReference type="GO" id="GO:0008270">
    <property type="term" value="F:zinc ion binding"/>
    <property type="evidence" value="ECO:0007669"/>
    <property type="project" value="UniProtKB-KW"/>
</dbReference>
<gene>
    <name evidence="6" type="ORF">FA13DRAFT_1725510</name>
</gene>
<evidence type="ECO:0000259" key="5">
    <source>
        <dbReference type="PROSITE" id="PS50865"/>
    </source>
</evidence>
<protein>
    <recommendedName>
        <fullName evidence="5">MYND-type domain-containing protein</fullName>
    </recommendedName>
</protein>
<proteinExistence type="predicted"/>
<dbReference type="Proteomes" id="UP000298030">
    <property type="component" value="Unassembled WGS sequence"/>
</dbReference>
<keyword evidence="3" id="KW-0862">Zinc</keyword>
<organism evidence="6 7">
    <name type="scientific">Coprinellus micaceus</name>
    <name type="common">Glistening ink-cap mushroom</name>
    <name type="synonym">Coprinus micaceus</name>
    <dbReference type="NCBI Taxonomy" id="71717"/>
    <lineage>
        <taxon>Eukaryota</taxon>
        <taxon>Fungi</taxon>
        <taxon>Dikarya</taxon>
        <taxon>Basidiomycota</taxon>
        <taxon>Agaricomycotina</taxon>
        <taxon>Agaricomycetes</taxon>
        <taxon>Agaricomycetidae</taxon>
        <taxon>Agaricales</taxon>
        <taxon>Agaricineae</taxon>
        <taxon>Psathyrellaceae</taxon>
        <taxon>Coprinellus</taxon>
    </lineage>
</organism>
<feature type="domain" description="MYND-type" evidence="5">
    <location>
        <begin position="435"/>
        <end position="483"/>
    </location>
</feature>
<dbReference type="PROSITE" id="PS50865">
    <property type="entry name" value="ZF_MYND_2"/>
    <property type="match status" value="1"/>
</dbReference>
<dbReference type="Pfam" id="PF01753">
    <property type="entry name" value="zf-MYND"/>
    <property type="match status" value="1"/>
</dbReference>
<comment type="caution">
    <text evidence="6">The sequence shown here is derived from an EMBL/GenBank/DDBJ whole genome shotgun (WGS) entry which is preliminary data.</text>
</comment>
<dbReference type="EMBL" id="QPFP01000003">
    <property type="protein sequence ID" value="TEB37890.1"/>
    <property type="molecule type" value="Genomic_DNA"/>
</dbReference>
<evidence type="ECO:0000256" key="2">
    <source>
        <dbReference type="ARBA" id="ARBA00022771"/>
    </source>
</evidence>
<dbReference type="OrthoDB" id="265717at2759"/>
<evidence type="ECO:0000256" key="4">
    <source>
        <dbReference type="PROSITE-ProRule" id="PRU00134"/>
    </source>
</evidence>
<name>A0A4Y7TUM5_COPMI</name>
<dbReference type="SUPFAM" id="SSF144232">
    <property type="entry name" value="HIT/MYND zinc finger-like"/>
    <property type="match status" value="1"/>
</dbReference>
<dbReference type="AlphaFoldDB" id="A0A4Y7TUM5"/>
<keyword evidence="1" id="KW-0479">Metal-binding</keyword>